<evidence type="ECO:0000256" key="2">
    <source>
        <dbReference type="SAM" id="MobiDB-lite"/>
    </source>
</evidence>
<protein>
    <submittedName>
        <fullName evidence="5">A1 cistron-splicing factor</fullName>
    </submittedName>
</protein>
<evidence type="ECO:0000313" key="5">
    <source>
        <dbReference type="EMBL" id="ORY81556.1"/>
    </source>
</evidence>
<reference evidence="5 6" key="1">
    <citation type="submission" date="2016-07" db="EMBL/GenBank/DDBJ databases">
        <title>Pervasive Adenine N6-methylation of Active Genes in Fungi.</title>
        <authorList>
            <consortium name="DOE Joint Genome Institute"/>
            <person name="Mondo S.J."/>
            <person name="Dannebaum R.O."/>
            <person name="Kuo R.C."/>
            <person name="Labutti K."/>
            <person name="Haridas S."/>
            <person name="Kuo A."/>
            <person name="Salamov A."/>
            <person name="Ahrendt S.R."/>
            <person name="Lipzen A."/>
            <person name="Sullivan W."/>
            <person name="Andreopoulos W.B."/>
            <person name="Clum A."/>
            <person name="Lindquist E."/>
            <person name="Daum C."/>
            <person name="Ramamoorthy G.K."/>
            <person name="Gryganskyi A."/>
            <person name="Culley D."/>
            <person name="Magnuson J.K."/>
            <person name="James T.Y."/>
            <person name="O'Malley M.A."/>
            <person name="Stajich J.E."/>
            <person name="Spatafora J.W."/>
            <person name="Visel A."/>
            <person name="Grigoriev I.V."/>
        </authorList>
    </citation>
    <scope>NUCLEOTIDE SEQUENCE [LARGE SCALE GENOMIC DNA]</scope>
    <source>
        <strain evidence="5 6">12-1054</strain>
    </source>
</reference>
<dbReference type="GeneID" id="63787900"/>
<dbReference type="PANTHER" id="PTHR12689:SF4">
    <property type="entry name" value="PROTEIN AAR2 HOMOLOG"/>
    <property type="match status" value="1"/>
</dbReference>
<dbReference type="GO" id="GO:0000244">
    <property type="term" value="P:spliceosomal tri-snRNP complex assembly"/>
    <property type="evidence" value="ECO:0007669"/>
    <property type="project" value="TreeGrafter"/>
</dbReference>
<evidence type="ECO:0000256" key="1">
    <source>
        <dbReference type="ARBA" id="ARBA00006281"/>
    </source>
</evidence>
<evidence type="ECO:0000259" key="4">
    <source>
        <dbReference type="Pfam" id="PF20981"/>
    </source>
</evidence>
<feature type="domain" description="AAR2 N-terminal" evidence="4">
    <location>
        <begin position="6"/>
        <end position="86"/>
    </location>
</feature>
<dbReference type="InterPro" id="IPR033647">
    <property type="entry name" value="Aar2_N"/>
</dbReference>
<dbReference type="OrthoDB" id="201752at2759"/>
<name>A0A1Y2FE17_PROLT</name>
<comment type="similarity">
    <text evidence="1">Belongs to the AAR2 family.</text>
</comment>
<dbReference type="CDD" id="cd13777">
    <property type="entry name" value="Aar2_N"/>
    <property type="match status" value="1"/>
</dbReference>
<dbReference type="InterPro" id="IPR007946">
    <property type="entry name" value="AAR2"/>
</dbReference>
<dbReference type="STRING" id="56484.A0A1Y2FE17"/>
<keyword evidence="6" id="KW-1185">Reference proteome</keyword>
<dbReference type="AlphaFoldDB" id="A0A1Y2FE17"/>
<evidence type="ECO:0000259" key="3">
    <source>
        <dbReference type="Pfam" id="PF05282"/>
    </source>
</evidence>
<dbReference type="Proteomes" id="UP000193685">
    <property type="component" value="Unassembled WGS sequence"/>
</dbReference>
<dbReference type="CDD" id="cd13778">
    <property type="entry name" value="Aar2_C"/>
    <property type="match status" value="1"/>
</dbReference>
<accession>A0A1Y2FE17</accession>
<feature type="region of interest" description="Disordered" evidence="2">
    <location>
        <begin position="324"/>
        <end position="348"/>
    </location>
</feature>
<organism evidence="5 6">
    <name type="scientific">Protomyces lactucae-debilis</name>
    <dbReference type="NCBI Taxonomy" id="2754530"/>
    <lineage>
        <taxon>Eukaryota</taxon>
        <taxon>Fungi</taxon>
        <taxon>Dikarya</taxon>
        <taxon>Ascomycota</taxon>
        <taxon>Taphrinomycotina</taxon>
        <taxon>Taphrinomycetes</taxon>
        <taxon>Taphrinales</taxon>
        <taxon>Protomycetaceae</taxon>
        <taxon>Protomyces</taxon>
    </lineage>
</organism>
<proteinExistence type="inferred from homology"/>
<sequence length="348" mass="38647">MTLIRLENIPPGSHVGLDLHSWQSGPNFRGIKDVPEGIHCLHVTIADVSLTKYAVWLDIKTSVTTAFAWRSAEQKFVKTSSNQSMGPNEEMFFVACPPEPDRHFEALSKHLGADTVSRFVKLESVLTSTSTSNVDPFADELKRIDTTVITGSGEYALTFTPIDLKRSWRPGAIGRELTDQSLDKSWLLHDTLSRCSGADGFLAEFEFCTLSVLLYGSLAACDHFNTMLLLVANSKTALLTNPAFFEGILDLLHLQMQQVPEDLFADFFALNVPQQVAVMQRNVKELMVGNGTSRLQGISENIEILLDFLHREFNVEHVTEQAVYPGDEDADSSESEPDDEKPVVVENV</sequence>
<dbReference type="Pfam" id="PF20981">
    <property type="entry name" value="AAR2_1st"/>
    <property type="match status" value="1"/>
</dbReference>
<gene>
    <name evidence="5" type="ORF">BCR37DRAFT_393409</name>
</gene>
<dbReference type="Gene3D" id="2.60.34.20">
    <property type="match status" value="1"/>
</dbReference>
<evidence type="ECO:0000313" key="6">
    <source>
        <dbReference type="Proteomes" id="UP000193685"/>
    </source>
</evidence>
<dbReference type="InterPro" id="IPR038514">
    <property type="entry name" value="AAR2_C_sf"/>
</dbReference>
<feature type="compositionally biased region" description="Acidic residues" evidence="2">
    <location>
        <begin position="326"/>
        <end position="339"/>
    </location>
</feature>
<comment type="caution">
    <text evidence="5">The sequence shown here is derived from an EMBL/GenBank/DDBJ whole genome shotgun (WGS) entry which is preliminary data.</text>
</comment>
<dbReference type="EMBL" id="MCFI01000011">
    <property type="protein sequence ID" value="ORY81556.1"/>
    <property type="molecule type" value="Genomic_DNA"/>
</dbReference>
<dbReference type="InterPro" id="IPR033648">
    <property type="entry name" value="AAR2_C"/>
</dbReference>
<dbReference type="Pfam" id="PF05282">
    <property type="entry name" value="AAR2"/>
    <property type="match status" value="1"/>
</dbReference>
<dbReference type="RefSeq" id="XP_040724932.1">
    <property type="nucleotide sequence ID" value="XM_040871301.1"/>
</dbReference>
<feature type="domain" description="AAR2 C-terminal" evidence="3">
    <location>
        <begin position="159"/>
        <end position="314"/>
    </location>
</feature>
<dbReference type="OMA" id="NWIDILM"/>
<dbReference type="Gene3D" id="1.25.40.550">
    <property type="entry name" value="Aar2, C-terminal domain-like"/>
    <property type="match status" value="1"/>
</dbReference>
<dbReference type="InterPro" id="IPR038516">
    <property type="entry name" value="AAR2_N_sf"/>
</dbReference>
<dbReference type="PANTHER" id="PTHR12689">
    <property type="entry name" value="A1 CISTRON SPLICING FACTOR AAR2-RELATED"/>
    <property type="match status" value="1"/>
</dbReference>